<reference evidence="1 2" key="1">
    <citation type="submission" date="2018-06" db="EMBL/GenBank/DDBJ databases">
        <title>Genomic Encyclopedia of Archaeal and Bacterial Type Strains, Phase II (KMG-II): from individual species to whole genera.</title>
        <authorList>
            <person name="Goeker M."/>
        </authorList>
    </citation>
    <scope>NUCLEOTIDE SEQUENCE [LARGE SCALE GENOMIC DNA]</scope>
    <source>
        <strain evidence="1 2">DSM 14825</strain>
    </source>
</reference>
<protein>
    <submittedName>
        <fullName evidence="1">Uncharacterized protein</fullName>
    </submittedName>
</protein>
<accession>A0A327S7Q5</accession>
<dbReference type="AlphaFoldDB" id="A0A327S7Q5"/>
<dbReference type="Proteomes" id="UP000249754">
    <property type="component" value="Unassembled WGS sequence"/>
</dbReference>
<sequence length="485" mass="53727">MIGIKGRRIVNSGGSVPPVGLDVITIEVVFANTPVSPSFQFADMKYNKRAGMILVKDDGATDDNDVFAVCHGGITASNGNIYPGYRYTDGCGNPVEYHYTFAINDAIVRGDLNPGATTWENYKAMFPYDYRLSNHSYAHGGGAKGYDKYYQIRQNEISIYNNSGGLRTRTFVIPTADEGYSYLAPYLGYKLIGSTFGSESVADDNGNLVQYSSAIDVKTINKARIDRFLFSRAFAANWNEEDLYGLKDLVNRVITDSLSGSKKVMGHMFSHQITDGNESLDTFVEFMKYIQEHPGNQDSMWIPNMSEFAEYYETKLNVGKTTVIEGNKMIITLDLSSLPKEMEYRDMSLVINGGLIQQVNIVGADSYSANYPTGLINVFNRNKNIKDPKFDVSLPQILTATASGNSIKLTYDRGITQTLFSNEVGKAYSVISNTVLSVTGSGSQWVINCQKPVQQVQTFDYRMQRGNATDNIGLKVPTYIGYPIS</sequence>
<dbReference type="RefSeq" id="WP_111635552.1">
    <property type="nucleotide sequence ID" value="NZ_QLLR01000028.1"/>
</dbReference>
<comment type="caution">
    <text evidence="1">The sequence shown here is derived from an EMBL/GenBank/DDBJ whole genome shotgun (WGS) entry which is preliminary data.</text>
</comment>
<dbReference type="OrthoDB" id="892033at2"/>
<dbReference type="EMBL" id="QLLR01000028">
    <property type="protein sequence ID" value="RAJ24996.1"/>
    <property type="molecule type" value="Genomic_DNA"/>
</dbReference>
<organism evidence="1 2">
    <name type="scientific">Pedobacter cryoconitis</name>
    <dbReference type="NCBI Taxonomy" id="188932"/>
    <lineage>
        <taxon>Bacteria</taxon>
        <taxon>Pseudomonadati</taxon>
        <taxon>Bacteroidota</taxon>
        <taxon>Sphingobacteriia</taxon>
        <taxon>Sphingobacteriales</taxon>
        <taxon>Sphingobacteriaceae</taxon>
        <taxon>Pedobacter</taxon>
    </lineage>
</organism>
<name>A0A327S7Q5_9SPHI</name>
<proteinExistence type="predicted"/>
<gene>
    <name evidence="1" type="ORF">LY11_04183</name>
</gene>
<evidence type="ECO:0000313" key="2">
    <source>
        <dbReference type="Proteomes" id="UP000249754"/>
    </source>
</evidence>
<evidence type="ECO:0000313" key="1">
    <source>
        <dbReference type="EMBL" id="RAJ24996.1"/>
    </source>
</evidence>